<evidence type="ECO:0000256" key="1">
    <source>
        <dbReference type="SAM" id="MobiDB-lite"/>
    </source>
</evidence>
<feature type="region of interest" description="Disordered" evidence="1">
    <location>
        <begin position="52"/>
        <end position="78"/>
    </location>
</feature>
<dbReference type="RefSeq" id="WP_130513751.1">
    <property type="nucleotide sequence ID" value="NZ_SHKY01000002.1"/>
</dbReference>
<gene>
    <name evidence="2" type="ORF">EV385_6623</name>
</gene>
<dbReference type="OrthoDB" id="3297873at2"/>
<keyword evidence="3" id="KW-1185">Reference proteome</keyword>
<organism evidence="2 3">
    <name type="scientific">Krasilnikovia cinnamomea</name>
    <dbReference type="NCBI Taxonomy" id="349313"/>
    <lineage>
        <taxon>Bacteria</taxon>
        <taxon>Bacillati</taxon>
        <taxon>Actinomycetota</taxon>
        <taxon>Actinomycetes</taxon>
        <taxon>Micromonosporales</taxon>
        <taxon>Micromonosporaceae</taxon>
        <taxon>Krasilnikovia</taxon>
    </lineage>
</organism>
<proteinExistence type="predicted"/>
<comment type="caution">
    <text evidence="2">The sequence shown here is derived from an EMBL/GenBank/DDBJ whole genome shotgun (WGS) entry which is preliminary data.</text>
</comment>
<accession>A0A4Q7Z9U2</accession>
<protein>
    <submittedName>
        <fullName evidence="2">Uncharacterized protein</fullName>
    </submittedName>
</protein>
<feature type="compositionally biased region" description="Polar residues" evidence="1">
    <location>
        <begin position="56"/>
        <end position="78"/>
    </location>
</feature>
<name>A0A4Q7Z9U2_9ACTN</name>
<evidence type="ECO:0000313" key="3">
    <source>
        <dbReference type="Proteomes" id="UP000292564"/>
    </source>
</evidence>
<sequence>MPYVDTLTVVHHDDTRTEYTAVRYTLFRDGVRTWTVDGRRDHTDVLMTQAYRRQPASDQRYVNRNGETPASPTSCSAR</sequence>
<reference evidence="2 3" key="1">
    <citation type="submission" date="2019-02" db="EMBL/GenBank/DDBJ databases">
        <title>Sequencing the genomes of 1000 actinobacteria strains.</title>
        <authorList>
            <person name="Klenk H.-P."/>
        </authorList>
    </citation>
    <scope>NUCLEOTIDE SEQUENCE [LARGE SCALE GENOMIC DNA]</scope>
    <source>
        <strain evidence="2 3">DSM 45162</strain>
    </source>
</reference>
<dbReference type="EMBL" id="SHKY01000002">
    <property type="protein sequence ID" value="RZU46549.1"/>
    <property type="molecule type" value="Genomic_DNA"/>
</dbReference>
<dbReference type="AlphaFoldDB" id="A0A4Q7Z9U2"/>
<evidence type="ECO:0000313" key="2">
    <source>
        <dbReference type="EMBL" id="RZU46549.1"/>
    </source>
</evidence>
<dbReference type="Proteomes" id="UP000292564">
    <property type="component" value="Unassembled WGS sequence"/>
</dbReference>